<dbReference type="Proteomes" id="UP000245207">
    <property type="component" value="Unassembled WGS sequence"/>
</dbReference>
<accession>A0A2U1N1N2</accession>
<sequence length="199" mass="22657">MFRSKHTRLKQNSACFGCCCSKSVPVIAVDEPSKRLRIQGRLVTKHSVSDDFLSTTTCDIDLGAIQSQKSISSVGSNIQTEFVNHGKFLMYRTLLYLKNPVINTWCPNGGLLRWNRSRLRWVDQKKSENRVKTQEPVLRFHYSITHLICDPLTSKWGQNYRLDLSMFSSCTSLNILNLRLTCTHQHLGNGWILGGHMGA</sequence>
<evidence type="ECO:0000313" key="2">
    <source>
        <dbReference type="Proteomes" id="UP000245207"/>
    </source>
</evidence>
<dbReference type="OrthoDB" id="1896025at2759"/>
<dbReference type="PANTHER" id="PTHR33373:SF13">
    <property type="entry name" value="DUF4050 DOMAIN-CONTAINING PROTEIN"/>
    <property type="match status" value="1"/>
</dbReference>
<dbReference type="PANTHER" id="PTHR33373">
    <property type="entry name" value="OS07G0479600 PROTEIN"/>
    <property type="match status" value="1"/>
</dbReference>
<gene>
    <name evidence="1" type="ORF">CTI12_AA152410</name>
</gene>
<organism evidence="1 2">
    <name type="scientific">Artemisia annua</name>
    <name type="common">Sweet wormwood</name>
    <dbReference type="NCBI Taxonomy" id="35608"/>
    <lineage>
        <taxon>Eukaryota</taxon>
        <taxon>Viridiplantae</taxon>
        <taxon>Streptophyta</taxon>
        <taxon>Embryophyta</taxon>
        <taxon>Tracheophyta</taxon>
        <taxon>Spermatophyta</taxon>
        <taxon>Magnoliopsida</taxon>
        <taxon>eudicotyledons</taxon>
        <taxon>Gunneridae</taxon>
        <taxon>Pentapetalae</taxon>
        <taxon>asterids</taxon>
        <taxon>campanulids</taxon>
        <taxon>Asterales</taxon>
        <taxon>Asteraceae</taxon>
        <taxon>Asteroideae</taxon>
        <taxon>Anthemideae</taxon>
        <taxon>Artemisiinae</taxon>
        <taxon>Artemisia</taxon>
    </lineage>
</organism>
<proteinExistence type="predicted"/>
<dbReference type="AlphaFoldDB" id="A0A2U1N1N2"/>
<protein>
    <submittedName>
        <fullName evidence="1">Uncharacterized protein</fullName>
    </submittedName>
</protein>
<comment type="caution">
    <text evidence="1">The sequence shown here is derived from an EMBL/GenBank/DDBJ whole genome shotgun (WGS) entry which is preliminary data.</text>
</comment>
<reference evidence="1 2" key="1">
    <citation type="journal article" date="2018" name="Mol. Plant">
        <title>The genome of Artemisia annua provides insight into the evolution of Asteraceae family and artemisinin biosynthesis.</title>
        <authorList>
            <person name="Shen Q."/>
            <person name="Zhang L."/>
            <person name="Liao Z."/>
            <person name="Wang S."/>
            <person name="Yan T."/>
            <person name="Shi P."/>
            <person name="Liu M."/>
            <person name="Fu X."/>
            <person name="Pan Q."/>
            <person name="Wang Y."/>
            <person name="Lv Z."/>
            <person name="Lu X."/>
            <person name="Zhang F."/>
            <person name="Jiang W."/>
            <person name="Ma Y."/>
            <person name="Chen M."/>
            <person name="Hao X."/>
            <person name="Li L."/>
            <person name="Tang Y."/>
            <person name="Lv G."/>
            <person name="Zhou Y."/>
            <person name="Sun X."/>
            <person name="Brodelius P.E."/>
            <person name="Rose J.K.C."/>
            <person name="Tang K."/>
        </authorList>
    </citation>
    <scope>NUCLEOTIDE SEQUENCE [LARGE SCALE GENOMIC DNA]</scope>
    <source>
        <strain evidence="2">cv. Huhao1</strain>
        <tissue evidence="1">Leaf</tissue>
    </source>
</reference>
<dbReference type="EMBL" id="PKPP01003831">
    <property type="protein sequence ID" value="PWA67431.1"/>
    <property type="molecule type" value="Genomic_DNA"/>
</dbReference>
<name>A0A2U1N1N2_ARTAN</name>
<evidence type="ECO:0000313" key="1">
    <source>
        <dbReference type="EMBL" id="PWA67431.1"/>
    </source>
</evidence>
<dbReference type="STRING" id="35608.A0A2U1N1N2"/>
<keyword evidence="2" id="KW-1185">Reference proteome</keyword>